<dbReference type="CDD" id="cd09272">
    <property type="entry name" value="RNase_HI_RT_Ty1"/>
    <property type="match status" value="1"/>
</dbReference>
<gene>
    <name evidence="4" type="ORF">FSB_LOCUS40870</name>
</gene>
<dbReference type="Pfam" id="PF14244">
    <property type="entry name" value="Retrotran_gag_3"/>
    <property type="match status" value="1"/>
</dbReference>
<dbReference type="InterPro" id="IPR005162">
    <property type="entry name" value="Retrotrans_gag_dom"/>
</dbReference>
<dbReference type="AlphaFoldDB" id="A0A2N9HM03"/>
<accession>A0A2N9HM03</accession>
<dbReference type="Pfam" id="PF25597">
    <property type="entry name" value="SH3_retrovirus"/>
    <property type="match status" value="1"/>
</dbReference>
<dbReference type="Pfam" id="PF22936">
    <property type="entry name" value="Pol_BBD"/>
    <property type="match status" value="1"/>
</dbReference>
<sequence>MSTETATPQTPQPKPIDTNSPFYLHPSDNPGTMFVSAPLNEENYTTWRRAMLNALNAKNKTSFVDGTLCKPDENSPDVHAWVKCNSMVISWLINSLTRDLHESVAYADTAREIWIDLEERFSQGNAPRIHELKRDLSLLLQGNLSVVQYYTKFKALWDELQIYDVVPKCTCGAGKSFIDAREKERVHQFMLGLNDHFSTIRSQILNIEPLPTLSKVYSMVTQEEKQQALASARHTKDRCFAIIGYPAHWRTPIRSDSTKNLNTRSTSEFPSAATSIKEPTTDQSPIAGLTMEQYGQLLHLLQGDSTPSLANLAGKHTSKSPSWIVDSGASDHMTPSADLLHSIANNIPCKPVQIPDGSLLPVTHTGKVSLSNNITLNNVLCVPSFTCNLLSVSKLTRDLNCAVIFLSDFCVFQDLISRRLIGVDILHLPIQVRLVRSDNGREFLSNPMQDFFHSNGMEHQTSCVDTPQQNGVVERKHRHLLEVARALRFQAHLPLTFWGECILTATYLINLIPTPLLSHRTPYEVLFNKIPTYDHLRVFGCLCYAHNHSKPRDKFATRAYRCIFVGYPYGQRGYKVYDLDRHIIFTSRDVTFYETNFPYASIPTPPSSTPVIPLPILDEADPLPSPLPTPLLSPPSDSSTVPMPNNPAPPPSSTTSSTKSSTSSSLTRFSYLAAITSNDEPTSFSQAVKNPQWREAMANEIAALEANNTWTLETLPPGKRPIPSKWVYKIKYKPDGTIERHKARLVAKGYTQVEGLDYHETFAPVAKLVTVRCLLAVAAIRNWELHQLDVNNAFLHGDLHEEVVTVSRRERERRQNQGNGVGGAGLLEAEPTSWAAGGGTNEMELKQASRNWFEKFTSSIKNFGFRQSGSDYSLFTSCQGTSFIAILIYVDDVIIAGNDSHRISSLKNYLHSQFRIKDLGPLKYFLGIEVARSSTGIVLSQRKYTLDILTESGMLGARPCSFPMEQQHKLSTDSGPSLPDPAQYRRLVGRLLYLTITRPDICYSVNILSQFMHDPRAAHLDAAMRILRYLKSTPGQGLLLPSTSSLQVRAYCDSDWASCPMTRRSTTGYFTLLGDSPISWKSKKQTTVSRSSAEAEYRAMSAVTSELIWLRGLLRELLVSHPQPMQLFCDNQAALHIAANPVYHERTKHIEIDCHFIRERIQSKEIVTAHVSSHDQLADIFTKALGRDRFLSLSSKLGIANLHAPT</sequence>
<name>A0A2N9HM03_FAGSY</name>
<dbReference type="GO" id="GO:0015074">
    <property type="term" value="P:DNA integration"/>
    <property type="evidence" value="ECO:0007669"/>
    <property type="project" value="InterPro"/>
</dbReference>
<protein>
    <recommendedName>
        <fullName evidence="3">Integrase catalytic domain-containing protein</fullName>
    </recommendedName>
</protein>
<keyword evidence="1" id="KW-0378">Hydrolase</keyword>
<evidence type="ECO:0000313" key="4">
    <source>
        <dbReference type="EMBL" id="SPD12988.1"/>
    </source>
</evidence>
<feature type="compositionally biased region" description="Low complexity" evidence="2">
    <location>
        <begin position="634"/>
        <end position="643"/>
    </location>
</feature>
<dbReference type="Gene3D" id="3.30.420.10">
    <property type="entry name" value="Ribonuclease H-like superfamily/Ribonuclease H"/>
    <property type="match status" value="1"/>
</dbReference>
<dbReference type="InterPro" id="IPR054722">
    <property type="entry name" value="PolX-like_BBD"/>
</dbReference>
<keyword evidence="1" id="KW-0064">Aspartyl protease</keyword>
<proteinExistence type="predicted"/>
<dbReference type="SUPFAM" id="SSF56672">
    <property type="entry name" value="DNA/RNA polymerases"/>
    <property type="match status" value="1"/>
</dbReference>
<dbReference type="InterPro" id="IPR043502">
    <property type="entry name" value="DNA/RNA_pol_sf"/>
</dbReference>
<dbReference type="Pfam" id="PF03732">
    <property type="entry name" value="Retrotrans_gag"/>
    <property type="match status" value="1"/>
</dbReference>
<dbReference type="InterPro" id="IPR036397">
    <property type="entry name" value="RNaseH_sf"/>
</dbReference>
<dbReference type="SUPFAM" id="SSF53098">
    <property type="entry name" value="Ribonuclease H-like"/>
    <property type="match status" value="1"/>
</dbReference>
<evidence type="ECO:0000256" key="1">
    <source>
        <dbReference type="ARBA" id="ARBA00022750"/>
    </source>
</evidence>
<feature type="domain" description="Integrase catalytic" evidence="3">
    <location>
        <begin position="435"/>
        <end position="530"/>
    </location>
</feature>
<dbReference type="PANTHER" id="PTHR11439:SF511">
    <property type="match status" value="1"/>
</dbReference>
<feature type="region of interest" description="Disordered" evidence="2">
    <location>
        <begin position="256"/>
        <end position="281"/>
    </location>
</feature>
<dbReference type="InterPro" id="IPR001584">
    <property type="entry name" value="Integrase_cat-core"/>
</dbReference>
<dbReference type="Pfam" id="PF07727">
    <property type="entry name" value="RVT_2"/>
    <property type="match status" value="2"/>
</dbReference>
<reference evidence="4" key="1">
    <citation type="submission" date="2018-02" db="EMBL/GenBank/DDBJ databases">
        <authorList>
            <person name="Cohen D.B."/>
            <person name="Kent A.D."/>
        </authorList>
    </citation>
    <scope>NUCLEOTIDE SEQUENCE</scope>
</reference>
<organism evidence="4">
    <name type="scientific">Fagus sylvatica</name>
    <name type="common">Beechnut</name>
    <dbReference type="NCBI Taxonomy" id="28930"/>
    <lineage>
        <taxon>Eukaryota</taxon>
        <taxon>Viridiplantae</taxon>
        <taxon>Streptophyta</taxon>
        <taxon>Embryophyta</taxon>
        <taxon>Tracheophyta</taxon>
        <taxon>Spermatophyta</taxon>
        <taxon>Magnoliopsida</taxon>
        <taxon>eudicotyledons</taxon>
        <taxon>Gunneridae</taxon>
        <taxon>Pentapetalae</taxon>
        <taxon>rosids</taxon>
        <taxon>fabids</taxon>
        <taxon>Fagales</taxon>
        <taxon>Fagaceae</taxon>
        <taxon>Fagus</taxon>
    </lineage>
</organism>
<feature type="region of interest" description="Disordered" evidence="2">
    <location>
        <begin position="1"/>
        <end position="22"/>
    </location>
</feature>
<dbReference type="InterPro" id="IPR013103">
    <property type="entry name" value="RVT_2"/>
</dbReference>
<dbReference type="PROSITE" id="PS50994">
    <property type="entry name" value="INTEGRASE"/>
    <property type="match status" value="1"/>
</dbReference>
<dbReference type="InterPro" id="IPR057670">
    <property type="entry name" value="SH3_retrovirus"/>
</dbReference>
<evidence type="ECO:0000256" key="2">
    <source>
        <dbReference type="SAM" id="MobiDB-lite"/>
    </source>
</evidence>
<dbReference type="PANTHER" id="PTHR11439">
    <property type="entry name" value="GAG-POL-RELATED RETROTRANSPOSON"/>
    <property type="match status" value="1"/>
</dbReference>
<dbReference type="EMBL" id="OIVN01003693">
    <property type="protein sequence ID" value="SPD12988.1"/>
    <property type="molecule type" value="Genomic_DNA"/>
</dbReference>
<dbReference type="GO" id="GO:0004190">
    <property type="term" value="F:aspartic-type endopeptidase activity"/>
    <property type="evidence" value="ECO:0007669"/>
    <property type="project" value="UniProtKB-KW"/>
</dbReference>
<dbReference type="InterPro" id="IPR029472">
    <property type="entry name" value="Copia-like_N"/>
</dbReference>
<evidence type="ECO:0000259" key="3">
    <source>
        <dbReference type="PROSITE" id="PS50994"/>
    </source>
</evidence>
<dbReference type="InterPro" id="IPR012337">
    <property type="entry name" value="RNaseH-like_sf"/>
</dbReference>
<dbReference type="GO" id="GO:0003676">
    <property type="term" value="F:nucleic acid binding"/>
    <property type="evidence" value="ECO:0007669"/>
    <property type="project" value="InterPro"/>
</dbReference>
<keyword evidence="1" id="KW-0645">Protease</keyword>
<feature type="compositionally biased region" description="Low complexity" evidence="2">
    <location>
        <begin position="653"/>
        <end position="662"/>
    </location>
</feature>
<feature type="region of interest" description="Disordered" evidence="2">
    <location>
        <begin position="625"/>
        <end position="662"/>
    </location>
</feature>